<evidence type="ECO:0000256" key="1">
    <source>
        <dbReference type="SAM" id="MobiDB-lite"/>
    </source>
</evidence>
<organism evidence="2 3">
    <name type="scientific">Tetraparma gracilis</name>
    <dbReference type="NCBI Taxonomy" id="2962635"/>
    <lineage>
        <taxon>Eukaryota</taxon>
        <taxon>Sar</taxon>
        <taxon>Stramenopiles</taxon>
        <taxon>Ochrophyta</taxon>
        <taxon>Bolidophyceae</taxon>
        <taxon>Parmales</taxon>
        <taxon>Triparmaceae</taxon>
        <taxon>Tetraparma</taxon>
    </lineage>
</organism>
<evidence type="ECO:0008006" key="4">
    <source>
        <dbReference type="Google" id="ProtNLM"/>
    </source>
</evidence>
<name>A0ABQ6M5N1_9STRA</name>
<dbReference type="Proteomes" id="UP001165060">
    <property type="component" value="Unassembled WGS sequence"/>
</dbReference>
<feature type="compositionally biased region" description="Low complexity" evidence="1">
    <location>
        <begin position="414"/>
        <end position="433"/>
    </location>
</feature>
<protein>
    <recommendedName>
        <fullName evidence="4">Cadherin domain-containing protein</fullName>
    </recommendedName>
</protein>
<feature type="region of interest" description="Disordered" evidence="1">
    <location>
        <begin position="3583"/>
        <end position="3603"/>
    </location>
</feature>
<dbReference type="NCBIfam" id="NF012211">
    <property type="entry name" value="tand_rpt_95"/>
    <property type="match status" value="1"/>
</dbReference>
<evidence type="ECO:0000313" key="3">
    <source>
        <dbReference type="Proteomes" id="UP001165060"/>
    </source>
</evidence>
<dbReference type="NCBIfam" id="TIGR04534">
    <property type="entry name" value="ELWxxDGT_rpt"/>
    <property type="match status" value="2"/>
</dbReference>
<sequence length="7125" mass="745303">MPTSLPTITLSDVDADDPASSSLLTLSLSATAGGLTLSSTAGLSGVPADPSLPSSSLTIRGTLSSLNAAITPLSYHPSTSHNYEASDAITLTLDDEGNTGIPHNPLSSTASIPLSLTASSSAPSSSSLPTLSLPSLSTIDEDSTLFFGSTTLTSPAHNPESAQNYFTTLSLQTARSFFTFPSSYPDLVISALSSDSIVGGTTHLSISGLPSTITAFLADSSSFFLTPQANYAGAETIVFTVSTSNDPSTTTTKTTILKVNPVNDAPTVSHQTSLSLPFSLPQSSLTKLPAISVHDVDAADSNCLTGDGILSLSLSSPASPSSLLSIAPTTTGGLELSSPSVLTGANSFTIRGTLDSLNAALQNLYYTSPTAGSATVEITLDDEGNCGTPSSSSPLTASSSYHVLVSTATPPPSSTTSLPTTFSSSLSTPFSTPEDTPATLPPLTIASYPASSKARVRVSVAHGSLELSSVANLSFLSGSSPVGSKIEFDAAPADASNALASLLYSPDPDFSDDVALEELTLIMTDASLQETTVSYRLSVTPVNDAPTVSTPSALSPVENVVTVIAPSITVADADPVSDDSYHTVTAVATRGSLSLDMSRARANGVDVEYPFGTSIITLSAHDLSSLNNALATLAYTTATDDEDADSILLHITDGALSSSAIISVTPTPVFNAPTITSAAPVSSYTAITSDEDTDYVVPALAITSPNTALSSTLSFSISSSQSASFSLKTETGISLDNTDPTQHIVASATSAPSSPLLPETQVVRVATPFKYEIQRFSFDESQDVDLSFTSGGSTETVSVNSDDADLLTTELSGSLAVLPNFPPVLVSREATAASRDASYLVTFLSNDGDVPCLTSATSFFTCEEMTKGTTVREKQRVEIYSDAALTDGQFQLAIQTKYDPPTNSATVPLFADETFTSAAIAYDSSAAAFENVLNNMPNVKFAKVSVIDSNADQGGGTLFRSSWDVEFYAEGGNRPLMIGKYNGGSTNLPLETECTTCTAFSSGFTPAGGVTTPVHVTTLQEGSDPFQSASTFKLTYDGYSFEAPAETEAISADISGVGLKAALESLPNIKSVTVTRGIPSPENNLAWTVTFNTQHHPGDLPLLRVSDTSSVITDKGAVYVNSVQDGSAPAAGSFQLKLWSSNNKPSSSPSLVTVPVGATASELKALIETFGDASDHTVSVESATTTTPISSAALSGNTFSTSYDVKFEPAGPYMTLHSSSITGNNAKVKISSTEHLKTSNPITNHKVRTFASTLASVVEVQDLICQSDSTTETFTLSFRGEKTSTISVTDYPRKDQVPLCTHNVTLEVGAAAPSPCRGDGSSLEEKLEALSSISSVSVLTSTNDTATAADSWSETNNVNVCAMFASGVTGTANVNRISFIAADDAVGDVEFLQITDRGPSTAPNFDSIYTQREHVKGSAPFVNEVQTVSTKSDAADLAGSFTLSFKDEVTTTLPYDASADALRDALLALSTVSSVEVSRGANADNGFTYSVTFLSSSSATPTHVGDVPLIVSPTGCGTNDLEQCQLTGTNAVVEVAEIVNGTGPVWGNFSLSLQSMDVDGTTTETTAVLSHDCTSSELEAALRATTLGALATVSERTANPAADFGYTWDVDLNDSGATKMSVATSSLFGHGQNYGSSFEFCGLNGLCTPSCTTTTTTGDHYGAFASSTTIAALCPAADSGSPLADFCSSITTSSSSATTCATSSWAGCAACDSSFSAAPKVEVTLSKTLLKGTGSVASVSEALSHLTYRPAPDSHSAVAGYDTVTITLYDTKNHAEYTASNLEVPTATHTLLLDVTPINDAPVVTHPASLETPEDTELRITSLSVSDVDLQHAYYSTLPLSLTVSVSHGTLALYSTHGLSFSSPSTSTPHAHSSITVSGSLANLNNALSPLSYLPAPDFNSVDGSGTKEVQQIAVTATKALEVQTISISPSAAGNSGTISGSFILKMDCEAFSDHINFVGYASEVGRDAYSNQVQGLFAQSAAYSATPLEPSNGPLLEAELNDMIGTCAAAAQQAADDYIANTANTASSYEFAYDASRLRAVVFESSTDSATGENSMEVTFDGAFNNFPLLQVHDNDVSTTVDGVEYPADLAIASVVSGENMVGGVYTIQGPEGTSSLSATATAEEVQAAVAAVTSSLASELTVSRTILSTSQQTSAYQVTFDAFVGDVAPLSISDSSQLTGTGASAAVSELVEGTAVYDTLSISLSDDGNVGDAHTPLSTTSDLKIYVKPANDAPVITTPASVFEMEEDVAKSFAGILSVSDPDDSTLTVTVSATRGSLTCDTSIAASSTALEIVSNTPSSITARGSQATINALLSSFVYVTDENFNGVTDVLCSVQDSSNNVAQGTIRVSVMSVNDAPVITAPPAVLCTTSSSTTLNGISFSDADNNEEWDNTLSVTMSVSSGSLTIDNPNRKYLTTYSASNTNDSLSFKGTPEMITLAMEKLKYTSQEAFVGTDSLSMVVSDGFTSTSSSISLSVSSASSTPVITIAVPASHKYGAPISLMEDDSWSAGPNVAERIVLSNRDGLLSASDVITVSASCTHGTVGEASSSFSTTITLVDTLENVNEKLSKLVYAPNKDWSGLDTLTVVSGASSSSILFSVSPVNDAPTIDFTPSSAELALEESATLALGSFVVQDVDADECLGDSRCGGGLIKVTAAVTGGEPAGTISVASVFTKHGGAASLHSCDDASDTTKGFFSTICFHSSPAAATQALSELVYAAAASSKDKSHSVVVTVDDLGNWDGGLKVPETATTTVPIAVSEGTVVPHFVIAGRFFEFDEDNSYPLYPKFESDGHAGESMEISVSASVGSIELTHDKAAELGLSVVASSASSITLSGSAAALTGAFAPNSFGFNYVPNPNFNGLDRIVFSTPASSPAQDIEVVVKILPVNDAPVLTVLSPSLSTDEATSVSLSSLVSLVDVDSDENFGGTLELSVSSSHGTITTSKAYFPGVMATSVGTGLLLKGGVAALSSALSFSSGSTGYLNLLPPTDYHGAATVTFGVDDLGNSGSGGALTASAEIGVSIAKVHNAPTISISPPRAEVVEDVGGLLSSAITVAAPELDSLANNNKVSCTLSVASGTLSIAGVGGSDITFVASAEISAYEGKNAVYTAEGASASLTYQLSQLSYLPPTNFNGLDTVEIACSDGTAVSSTAKLNVVVSSVNDSPSVILPVASFSFNEDEPQALSSAIGVFVVDPDAHEQSGGMVTLLAEVKSGDCSFELPSISKLGGLKATLGDDAKSISFQGAVENVNVGVGGATLKCAQDWAGSGSLGFTVSDDSLTSDDGTQLVAFTVLDVNDAPTAVASSQVLEATEDVVKDIGSWLSIHDPDASASESLTLTLTVPSNAGGFSINKDVASLDLAIDAVNSVVLLDSVGGAVNSDVYSKLSVSGTLAKLNELATSTHTFFFVPHTDYFGSLLSTDGIEVVVTDGLLSSSTSHFELDVLGVNDEPLITLNVQSIDAVEDVPLSLASYFSITDPDFAYMPEGQTPSLTVTITAATGSVGLSAPVDGCYIKTGSAPPALSSTFSFQGDAEVISDVLASLVYQTCADCDAADSLTFSVFDHGNYGHDGSELTSTFTAPVSVTPVNDAPRSNPPARFLTESSSEANDDDLLKVSIEDFNVYDVDEAATDLVTFTLAVLPAGSGTITLTDKELGGGGVNYLVGEGVEDETVSFSTTTAIANQIFSRVLLSRTTTASSAIISVKVVDIDGAEHTTTIVPNALAASNTAPTVTFDIQGAATSVLEEATLPLDFITVGDVDAEETPNAYLEVSLSTTNGGSLEVQTVTTSVDNIFPVYTIQTTATSTLSGHFTVQIGACTSGSIYVDAVSKAMFESTDSSTPGERDKESVESVLNAMQCLQDLGVTVEVFRDIAGLGQANVYDGTLADSNIGTSTNSDQDADAQGGHIWRVAFLNAETATFPGMSLASDANVGGASKNVRVEETTPGNYMAGGFKLALGNFYYSTTIPFDATERQFADALESMESVAAVKVTRSINDVKLGSYVWSVTFLAMGEQFAGGDVPELSVYENSLDDSSLVYPNLSCDIAIATVVDGAGKPAVWQFQTLVQEEKNPVHVIQLQGTGIMGSFAYTIAGYGTTGDIYYDTVASVSDEVDYVVYDAEHDDGGGSFHGTRLGESIESLVAALPNWDSSTMSVVASKTVTDVGGVDHVEWRITYIGVDYTLPEPTINANTAAATSSFSLGYVSYTTDRSLAGNGVAGTFQIDYFEDGVRDAGVVVNTGDMSVSASEADMKAYLTGMLNSINPDADSVELEVSRAGPDLHNGYKWTVALLRSAPMFYTSAANSGSAGVFAVNDGRGITGVGATAKATLLRSGGEGAAFHLTTRSLGGLYFPKSERRGVAGGSGSPTITMRGSLASLNAALKHLSVTPGPEFYGDLHVEVEVNDFGFSGAGGAKSAHASTLLSVEDAPSAPAVLYGGVELLNDESVLAAEEDTVVKFNQDSVFLPARGQRALNSPNNLVFSLDHSDAGVDDVSVTVYADNGVVAVETDYSFPLGVSASMSRTDTTKYAVDADYEMLPNTSVHGGGQSGEAGVGITLTGPLSVVNAGLKTLSYKAAANWFGQDILTIRFESQGVVKERSLYLDVAAVNDYPVVVIDGETTVPGQLHEDSTSWAEIVFEAHEDEPLNVDFVSLYDVDNLDLYAFANDAGESTGTADSSEKQQVLEVELSVSNGVLSLHADHSNGVQVTSSGNGRSLLLRGLQTNVNLCLAKIVYTNDLHWNGDDILVVTATDFGVYTYTAGMPLAHVRNVVIRVLPVNDIPYVVFPKGEADKSVLVALEDVGGLIGSELATVDDLDLDLRLSVINGGKPVHYLSSSPIVIVDDDASLGELITLEISVAFGSITLRNLPTVSSFLTFEEGDGVLDKELRVKGEVAHLNTALNGAVYLSDLNFNSEFGHVFPIAGYSSGLEQMVVTVSDEGGGTSTSTLGVDVLPINDSPVFMTGQDVLDATLSFGDDLSRLRVGVDTLFVKEDVAHKLTGVSVRDVDCRQTLVEGLVQVTAYSTNGAVSIPANSPIQQFVVGSGGALNKMLTFTGSIKNVNVALSDLVYVSDSDYYGSDQLILTVDDLGNNGFAFDYNSTSTLTELETKVSYSDTVTIPIVVSSETDAPVITLPAQAGAEYVTFEEDTPGNLVGVAISDVDGNSGDVELHILCSRGRVKMNTVEGLTFTTGHGILDKEVRATGTLYDFNRAIGDMTYLPDEHWHTNMRELDEVVFTVSDLGLEDAEGDISVSTKTLFVEVLAMNDAPEWRVPGQVWRLPLTTGLQRGYVVDYVETSVIDEDMDLIFVDSVYILDADLKDTDRSDLDSVVVAEVDCGFCTLTLENGLVGLQLLAGGNGESMMRFQGTLENVNAALSRFVYRGLVDYNGPDAINFWVSDLGNFGEETGGAPVLNAVATVPVTVEPVNDSPKWSTPDFPVACPEDKLCTISNVQIVDPDAAEASNSGTFDVTVQADFGSVTFNGIEVPASIAFKWDDDGEGSRKVRVTGTMEDINFMLNDLVYSPAEDFTTLSGKGNEVIHLLVSHDGGSPGLTAQGRVMVMVAEGNNDAPIIEYSGATYSGTDEGCEDNTHDYANDEVLGSMGQNRSDNRGHNMCHRLLSVDVLQCKEDVPCAVEELYVVDADAEEVDYHAVEVTLESSNGNLVMPGATSFELWWDTVGGSGVGGPWPKSGVAVEVSENQHLMRMRGRLPVVNDALSSLAYVSDPHFFGVDTITVTVNDLGFWGSGGAQEAVMVIPVYVDAEEDKPVVEFDRSAMFPSGGSVVKAVEDEFFNVNGVKIVHADSDPSAAISYVAGLKNKVPAFDGANVPNVEGAGFIRVMVEAKNLRFRLSRDERLMFNVPNITSEEVRRYDNMFYGYGEQMEVEPRSSDGVDLGLVSGAPTVLWWNNVTIEGRLQDVNSALEGLTVLSNSNFCSDAGVSCPYPDKLAWVRFNVKSLGEIGDGDVNSEARVVDWHWDYDDSRVVYVDVAGVNDSPVVTVGKQLEEYHHESMNLLEGDGLSRVVSSVNRLYGFEDVELEIEVGFRDVDDEVLTVQVSCDFGQVWFGGDAGAAAKEKLFFANGGADKDAEMEVVGSVFELNAAFAHLRFLGLDHYWGDAAAVTLRVNDGESNDWSKRTIGVSLRSVNDPIEMLLGIDEDDYNSTYFVDEGEAVRIGGATLLPHRFEALDVGVRGDKEYTTKTGFELWRSEGDKPTEDRMGDHTLHEANANGDEVRIDFGWGSGDEWQGNLVKDIGTGEVGSTPRYFEEFGGLLYFSAEDGGANGRELWRTDGTTAGTVMVKDIFPGNRGSDPQYLTAFNGNLYFSADGVDTTWMINQEHADECGGFRQDSMNDKVHYAVSESNVWITEKEYDCPYGYHWASTEEGYELFKGVGNHRGVVGEEKVYDSMCGWKAQEWGGQSRLRFRFSDSRITGAYKHVGKWDSVRPDRDGNAAGVSMLADPSDLVTSEFAGVVCVAGEPKGSDRLTYYDECSQERNDEGGADYDSASDGACWARGGRELWRTDGTWEGTERIGDMRGAGGDAGVGEEIKWGGNRGSDPRYLTVVGGDLFFSAEADGDMGGRELWKTDGTETGAGMVKDIYWSASHRGSDPKDLVECGGVLFFSAEDEAAGRELWKSDGTGAGTVMVEDIWAGAEGSGVANLVCLGGGVVMFAANDGSDGMELWKSDGTTTELVKDVMAGAGGSEPEYLVEFGGEVFFSAATEGDGKELWKSDGTAGGTAMVQDIWVGSGSGYPSYMTEFVSSSANGVAKLFFLANDGTQSGQGGGRVGGLGLKGLNSGVQMWVYDGATGTVQRAFDKTFSGFDIDWEGMDADFPADFGVFGNTLYYGANFGKRDTLVPAGFVDREQFSSYYRDFGFDQAWVLWDEDVELSGGHLYEGWVNVTKGEVEVVGVGRGAEVFVSGTLADVNQLARKVLYYPNDGEQGWAELVVGMKDVVGAGDCDSEATLHANGETMGRRKCEEMVLMGTRKIWITGVNDAPVITRLGAGGGGALVAVGSAGAEVEGVEVEDEDMAQGGIMKVEVAASKGRIGLASRDGIAVDGGVGNGVEAYEASVTFYATIGDANAALKTITYVCDDRAEGGEDCASGGVDQIVVKVDDNGGTGKGGAKTDEMVLQVDLL</sequence>
<reference evidence="2 3" key="1">
    <citation type="journal article" date="2023" name="Commun. Biol.">
        <title>Genome analysis of Parmales, the sister group of diatoms, reveals the evolutionary specialization of diatoms from phago-mixotrophs to photoautotrophs.</title>
        <authorList>
            <person name="Ban H."/>
            <person name="Sato S."/>
            <person name="Yoshikawa S."/>
            <person name="Yamada K."/>
            <person name="Nakamura Y."/>
            <person name="Ichinomiya M."/>
            <person name="Sato N."/>
            <person name="Blanc-Mathieu R."/>
            <person name="Endo H."/>
            <person name="Kuwata A."/>
            <person name="Ogata H."/>
        </authorList>
    </citation>
    <scope>NUCLEOTIDE SEQUENCE [LARGE SCALE GENOMIC DNA]</scope>
</reference>
<keyword evidence="3" id="KW-1185">Reference proteome</keyword>
<comment type="caution">
    <text evidence="2">The sequence shown here is derived from an EMBL/GenBank/DDBJ whole genome shotgun (WGS) entry which is preliminary data.</text>
</comment>
<feature type="region of interest" description="Disordered" evidence="1">
    <location>
        <begin position="406"/>
        <end position="438"/>
    </location>
</feature>
<evidence type="ECO:0000313" key="2">
    <source>
        <dbReference type="EMBL" id="GMI19955.1"/>
    </source>
</evidence>
<dbReference type="EMBL" id="BRYB01001183">
    <property type="protein sequence ID" value="GMI19955.1"/>
    <property type="molecule type" value="Genomic_DNA"/>
</dbReference>
<accession>A0ABQ6M5N1</accession>
<dbReference type="InterPro" id="IPR030916">
    <property type="entry name" value="ELWxxDGT_rpt"/>
</dbReference>
<proteinExistence type="predicted"/>
<gene>
    <name evidence="2" type="ORF">TeGR_g12343</name>
</gene>